<keyword evidence="4" id="KW-1185">Reference proteome</keyword>
<dbReference type="OrthoDB" id="5902664at2759"/>
<evidence type="ECO:0000256" key="2">
    <source>
        <dbReference type="SAM" id="SignalP"/>
    </source>
</evidence>
<keyword evidence="2" id="KW-0732">Signal</keyword>
<dbReference type="Proteomes" id="UP000230233">
    <property type="component" value="Chromosome V"/>
</dbReference>
<protein>
    <recommendedName>
        <fullName evidence="5">NR LBD domain-containing protein</fullName>
    </recommendedName>
</protein>
<proteinExistence type="predicted"/>
<reference evidence="4" key="1">
    <citation type="submission" date="2017-10" db="EMBL/GenBank/DDBJ databases">
        <title>Rapid genome shrinkage in a self-fertile nematode reveals novel sperm competition proteins.</title>
        <authorList>
            <person name="Yin D."/>
            <person name="Schwarz E.M."/>
            <person name="Thomas C.G."/>
            <person name="Felde R.L."/>
            <person name="Korf I.F."/>
            <person name="Cutter A.D."/>
            <person name="Schartner C.M."/>
            <person name="Ralston E.J."/>
            <person name="Meyer B.J."/>
            <person name="Haag E.S."/>
        </authorList>
    </citation>
    <scope>NUCLEOTIDE SEQUENCE [LARGE SCALE GENOMIC DNA]</scope>
    <source>
        <strain evidence="4">JU1422</strain>
    </source>
</reference>
<sequence length="375" mass="42805">MFVCRAMQPRSIENNVFFEEFLLFLLLFTLVIPPDSNMSTRKSARLHSHSAPQNPPRTNRPRISVKNTGVLKRELSSPDTPFADISPPILQSPSLEDVEIRGKSNSNSICDEQSTSTNFMQSDSNTFGVNSHQSFHSDYPHNYIPPYPIMGNPMNQTPHIASYAQQIQQTIPDQLQSCIQNDSLDIYRAGKVIHEAYLRRHASIVEDCRIFALKNSKKIISFKMPPPTCYTDSNIHMVLLHGQLIYSMISKPSVPAVNIISTENEREYKKLRGAIFRTRHLKLYYPSVPPFSGLQMKLESVPMERKTLNQAHVVLKTYIFQLLSASCHVPTDIQNILWSLPHDNSYSTHTPFPPTLYNDMRGLRLALFPMSKQFL</sequence>
<organism evidence="3 4">
    <name type="scientific">Caenorhabditis nigoni</name>
    <dbReference type="NCBI Taxonomy" id="1611254"/>
    <lineage>
        <taxon>Eukaryota</taxon>
        <taxon>Metazoa</taxon>
        <taxon>Ecdysozoa</taxon>
        <taxon>Nematoda</taxon>
        <taxon>Chromadorea</taxon>
        <taxon>Rhabditida</taxon>
        <taxon>Rhabditina</taxon>
        <taxon>Rhabditomorpha</taxon>
        <taxon>Rhabditoidea</taxon>
        <taxon>Rhabditidae</taxon>
        <taxon>Peloderinae</taxon>
        <taxon>Caenorhabditis</taxon>
    </lineage>
</organism>
<dbReference type="AlphaFoldDB" id="A0A2G5TPR8"/>
<evidence type="ECO:0008006" key="5">
    <source>
        <dbReference type="Google" id="ProtNLM"/>
    </source>
</evidence>
<feature type="chain" id="PRO_5013895832" description="NR LBD domain-containing protein" evidence="2">
    <location>
        <begin position="34"/>
        <end position="375"/>
    </location>
</feature>
<dbReference type="EMBL" id="PDUG01000005">
    <property type="protein sequence ID" value="PIC29299.1"/>
    <property type="molecule type" value="Genomic_DNA"/>
</dbReference>
<evidence type="ECO:0000313" key="4">
    <source>
        <dbReference type="Proteomes" id="UP000230233"/>
    </source>
</evidence>
<evidence type="ECO:0000313" key="3">
    <source>
        <dbReference type="EMBL" id="PIC29299.1"/>
    </source>
</evidence>
<feature type="signal peptide" evidence="2">
    <location>
        <begin position="1"/>
        <end position="33"/>
    </location>
</feature>
<gene>
    <name evidence="3" type="primary">Cnig_chr_V.g20929</name>
    <name evidence="3" type="ORF">B9Z55_020929</name>
</gene>
<name>A0A2G5TPR8_9PELO</name>
<feature type="region of interest" description="Disordered" evidence="1">
    <location>
        <begin position="39"/>
        <end position="63"/>
    </location>
</feature>
<comment type="caution">
    <text evidence="3">The sequence shown here is derived from an EMBL/GenBank/DDBJ whole genome shotgun (WGS) entry which is preliminary data.</text>
</comment>
<evidence type="ECO:0000256" key="1">
    <source>
        <dbReference type="SAM" id="MobiDB-lite"/>
    </source>
</evidence>
<accession>A0A2G5TPR8</accession>